<dbReference type="Gene3D" id="1.10.287.510">
    <property type="entry name" value="Helix hairpin bin"/>
    <property type="match status" value="1"/>
</dbReference>
<dbReference type="EMBL" id="LAZR01000005">
    <property type="protein sequence ID" value="KKO10326.1"/>
    <property type="molecule type" value="Genomic_DNA"/>
</dbReference>
<comment type="caution">
    <text evidence="2">The sequence shown here is derived from an EMBL/GenBank/DDBJ whole genome shotgun (WGS) entry which is preliminary data.</text>
</comment>
<proteinExistence type="predicted"/>
<name>A0A0F9VZ85_9ZZZZ</name>
<organism evidence="2">
    <name type="scientific">marine sediment metagenome</name>
    <dbReference type="NCBI Taxonomy" id="412755"/>
    <lineage>
        <taxon>unclassified sequences</taxon>
        <taxon>metagenomes</taxon>
        <taxon>ecological metagenomes</taxon>
    </lineage>
</organism>
<keyword evidence="1" id="KW-0175">Coiled coil</keyword>
<feature type="coiled-coil region" evidence="1">
    <location>
        <begin position="188"/>
        <end position="218"/>
    </location>
</feature>
<protein>
    <recommendedName>
        <fullName evidence="3">Rad50/SbcC-type AAA domain-containing protein</fullName>
    </recommendedName>
</protein>
<sequence length="576" mass="67368">MTVSVKYNNFFAYSSKGKKYFNTIFAEGINIVHGKNTSGKSTFIQAILYTFGINDEKRKLAEILNEGVIFRLDFTIYNSSSKKVSIVRDDEIVSIKVAKRPPIKFIGIGGNRSREHIKLKAFLSELFGFTLHLEYDNEYKPASLEAMFLPYYIAQDVGWVYRHKSFRGLDFVKNFKNDFFDYFLGIRNNYDRLEKSQLEKEKKDLEAESRLLHKIEQNDKKLKLAKMKDEVFAEKTNEYIKPYKENKSKLIELEKEYLSLCNKITLLEESRKVLRRVKRSLSNDILADTKCPTCSQHLSHSVEDTYSYLQDLNDTDQQLEELSRNIRNLKDSQGMLNSVINEINEKKKVVEKEYYELLEYKVDNVTLESWLNNKVSVKLSVQLERRLGEITSKIYEVEGKLSKFKTDEIVKRERRSASYTFKSIFEKHVSELKIKPFEDECFYLLYDIPAFPRQGVELLKTLLAYNFSFVEMIKKTEYIHVFPFVLDAIFEGDFEDESKNEILSFIKNNASVDQQLIVSIADSKSNANSAATYNEKHFNKNAKLICIGNNTKKRSFLEKYNGEFEDYIDETMEILG</sequence>
<dbReference type="AlphaFoldDB" id="A0A0F9VZ85"/>
<evidence type="ECO:0008006" key="3">
    <source>
        <dbReference type="Google" id="ProtNLM"/>
    </source>
</evidence>
<reference evidence="2" key="1">
    <citation type="journal article" date="2015" name="Nature">
        <title>Complex archaea that bridge the gap between prokaryotes and eukaryotes.</title>
        <authorList>
            <person name="Spang A."/>
            <person name="Saw J.H."/>
            <person name="Jorgensen S.L."/>
            <person name="Zaremba-Niedzwiedzka K."/>
            <person name="Martijn J."/>
            <person name="Lind A.E."/>
            <person name="van Eijk R."/>
            <person name="Schleper C."/>
            <person name="Guy L."/>
            <person name="Ettema T.J."/>
        </authorList>
    </citation>
    <scope>NUCLEOTIDE SEQUENCE</scope>
</reference>
<evidence type="ECO:0000256" key="1">
    <source>
        <dbReference type="SAM" id="Coils"/>
    </source>
</evidence>
<accession>A0A0F9VZ85</accession>
<dbReference type="InterPro" id="IPR027417">
    <property type="entry name" value="P-loop_NTPase"/>
</dbReference>
<evidence type="ECO:0000313" key="2">
    <source>
        <dbReference type="EMBL" id="KKO10326.1"/>
    </source>
</evidence>
<gene>
    <name evidence="2" type="ORF">LCGC14_0028650</name>
</gene>
<dbReference type="Gene3D" id="3.40.50.300">
    <property type="entry name" value="P-loop containing nucleotide triphosphate hydrolases"/>
    <property type="match status" value="1"/>
</dbReference>